<gene>
    <name evidence="1" type="ORF">P0004A09.7</name>
</gene>
<organism evidence="1">
    <name type="scientific">Oryza sativa subsp. japonica</name>
    <name type="common">Rice</name>
    <dbReference type="NCBI Taxonomy" id="39947"/>
    <lineage>
        <taxon>Eukaryota</taxon>
        <taxon>Viridiplantae</taxon>
        <taxon>Streptophyta</taxon>
        <taxon>Embryophyta</taxon>
        <taxon>Tracheophyta</taxon>
        <taxon>Spermatophyta</taxon>
        <taxon>Magnoliopsida</taxon>
        <taxon>Liliopsida</taxon>
        <taxon>Poales</taxon>
        <taxon>Poaceae</taxon>
        <taxon>BOP clade</taxon>
        <taxon>Oryzoideae</taxon>
        <taxon>Oryzeae</taxon>
        <taxon>Oryzinae</taxon>
        <taxon>Oryza</taxon>
        <taxon>Oryza sativa</taxon>
    </lineage>
</organism>
<reference evidence="1" key="1">
    <citation type="journal article" date="2002" name="Nature">
        <title>The genome sequence and structure of rice chromosome 1.</title>
        <authorList>
            <person name="Sasaki T."/>
            <person name="Matsumoto T."/>
            <person name="Yamamoto K."/>
            <person name="Sakata K."/>
            <person name="Baba T."/>
            <person name="Katayose Y."/>
            <person name="Wu J."/>
            <person name="Niimura Y."/>
            <person name="Cheng Z."/>
            <person name="Nagamura Y."/>
            <person name="Antonio B.A."/>
            <person name="Kanamori H."/>
            <person name="Hosokawa S."/>
            <person name="Masukawa M."/>
            <person name="Arikawa K."/>
            <person name="Chiden Y."/>
            <person name="Hayashi M."/>
            <person name="Okamoto M."/>
            <person name="Ando T."/>
            <person name="Aoki H."/>
            <person name="Arita K."/>
            <person name="Hamada M."/>
            <person name="Harada C."/>
            <person name="Hijishita S."/>
            <person name="Honda M."/>
            <person name="Ichikawa Y."/>
            <person name="Idonuma A."/>
            <person name="Iijima M."/>
            <person name="Ikeda M."/>
            <person name="Ikeno M."/>
            <person name="Itoh S."/>
            <person name="Itoh T."/>
            <person name="Itoh Y."/>
            <person name="Itoh Y."/>
            <person name="Iwabuchi A."/>
            <person name="Kamiya K."/>
            <person name="Karasawa W."/>
            <person name="Katagiri S."/>
            <person name="Kikuta A."/>
            <person name="Kobayashi N."/>
            <person name="Kono I."/>
            <person name="Machita K."/>
            <person name="Maehara T."/>
            <person name="Mizuno H."/>
            <person name="Mizubayashi T."/>
            <person name="Mukai Y."/>
            <person name="Nagasaki H."/>
            <person name="Nakashima M."/>
            <person name="Nakama Y."/>
            <person name="Nakamichi Y."/>
            <person name="Nakamura M."/>
            <person name="Namiki N."/>
            <person name="Negishi M."/>
            <person name="Ohta I."/>
            <person name="Ono N."/>
            <person name="Saji S."/>
            <person name="Sakai K."/>
            <person name="Shibata M."/>
            <person name="Shimokawa T."/>
            <person name="Shomura A."/>
            <person name="Song J."/>
            <person name="Takazaki Y."/>
            <person name="Terasawa K."/>
            <person name="Tsuji K."/>
            <person name="Waki K."/>
            <person name="Yamagata H."/>
            <person name="Yamane H."/>
            <person name="Yoshiki S."/>
            <person name="Yoshihara R."/>
            <person name="Yukawa K."/>
            <person name="Zhong H."/>
            <person name="Iwama H."/>
            <person name="Endo T."/>
            <person name="Ito H."/>
            <person name="Hahn J.H."/>
            <person name="Kim H.I."/>
            <person name="Eun M.Y."/>
            <person name="Yano M."/>
            <person name="Jiang J."/>
            <person name="Gojobori T."/>
        </authorList>
    </citation>
    <scope>NUCLEOTIDE SEQUENCE</scope>
</reference>
<sequence>MECWYHAIVRGRVLKRGAEASRYNRPLSPKRCPQQGLRRPSIMAAKIIGSSCSKRTSVESNG</sequence>
<name>Q5VNN4_ORYSJ</name>
<evidence type="ECO:0000313" key="1">
    <source>
        <dbReference type="EMBL" id="BAD68577.1"/>
    </source>
</evidence>
<dbReference type="AlphaFoldDB" id="Q5VNN4"/>
<dbReference type="Proteomes" id="UP000817658">
    <property type="component" value="Chromosome 1"/>
</dbReference>
<dbReference type="EMBL" id="AP003607">
    <property type="protein sequence ID" value="BAD68577.1"/>
    <property type="molecule type" value="Genomic_DNA"/>
</dbReference>
<accession>Q5VNN4</accession>
<protein>
    <submittedName>
        <fullName evidence="1">Uncharacterized protein</fullName>
    </submittedName>
</protein>
<proteinExistence type="predicted"/>